<sequence>MLVRSRLLGLRDDIAVHLRDSSVSERIRDGVRIALLGKPNVGKSSLLNAIAQREAAIVSPFPGTTRDSIAISLDIDGYAAVITDTAGIRETQEIVEMEGVNRSVQISKNAHILLLVVDAKECKTSDLLKQCVSELLSAVPGLQEQMSDGHMDAVVVRNKCDLLRNDNLFCPDIVSLDNIHQDIRMIDTSCLSGTGLDNLKGYLREIIDSV</sequence>
<dbReference type="OrthoDB" id="188276at2759"/>
<dbReference type="NCBIfam" id="TIGR00231">
    <property type="entry name" value="small_GTP"/>
    <property type="match status" value="1"/>
</dbReference>
<dbReference type="GO" id="GO:0030488">
    <property type="term" value="P:tRNA methylation"/>
    <property type="evidence" value="ECO:0007669"/>
    <property type="project" value="TreeGrafter"/>
</dbReference>
<dbReference type="Proteomes" id="UP000030665">
    <property type="component" value="Unassembled WGS sequence"/>
</dbReference>
<dbReference type="GO" id="GO:0002098">
    <property type="term" value="P:tRNA wobble uridine modification"/>
    <property type="evidence" value="ECO:0007669"/>
    <property type="project" value="TreeGrafter"/>
</dbReference>
<dbReference type="PRINTS" id="PR00449">
    <property type="entry name" value="RASTRNSFRMNG"/>
</dbReference>
<proteinExistence type="predicted"/>
<dbReference type="InterPro" id="IPR006073">
    <property type="entry name" value="GTP-bd"/>
</dbReference>
<reference evidence="2" key="1">
    <citation type="submission" date="2014-01" db="EMBL/GenBank/DDBJ databases">
        <authorList>
            <person name="Aslett M."/>
        </authorList>
    </citation>
    <scope>NUCLEOTIDE SEQUENCE</scope>
</reference>
<feature type="domain" description="TrmE-type G" evidence="1">
    <location>
        <begin position="30"/>
        <end position="208"/>
    </location>
</feature>
<name>A0A077ZCQ4_TRITR</name>
<dbReference type="Gene3D" id="1.20.120.430">
    <property type="entry name" value="tRNA modification GTPase MnmE domain 2"/>
    <property type="match status" value="1"/>
</dbReference>
<evidence type="ECO:0000313" key="3">
    <source>
        <dbReference type="Proteomes" id="UP000030665"/>
    </source>
</evidence>
<organism evidence="2 3">
    <name type="scientific">Trichuris trichiura</name>
    <name type="common">Whipworm</name>
    <name type="synonym">Trichocephalus trichiurus</name>
    <dbReference type="NCBI Taxonomy" id="36087"/>
    <lineage>
        <taxon>Eukaryota</taxon>
        <taxon>Metazoa</taxon>
        <taxon>Ecdysozoa</taxon>
        <taxon>Nematoda</taxon>
        <taxon>Enoplea</taxon>
        <taxon>Dorylaimia</taxon>
        <taxon>Trichinellida</taxon>
        <taxon>Trichuridae</taxon>
        <taxon>Trichuris</taxon>
    </lineage>
</organism>
<dbReference type="PANTHER" id="PTHR42714:SF2">
    <property type="entry name" value="TRNA MODIFICATION GTPASE GTPBP3, MITOCHONDRIAL"/>
    <property type="match status" value="1"/>
</dbReference>
<dbReference type="GO" id="GO:0005525">
    <property type="term" value="F:GTP binding"/>
    <property type="evidence" value="ECO:0007669"/>
    <property type="project" value="InterPro"/>
</dbReference>
<dbReference type="InterPro" id="IPR031168">
    <property type="entry name" value="G_TrmE"/>
</dbReference>
<dbReference type="InterPro" id="IPR027368">
    <property type="entry name" value="MnmE_dom2"/>
</dbReference>
<gene>
    <name evidence="2" type="ORF">TTRE_0000562401</name>
</gene>
<accession>A0A077ZCQ4</accession>
<dbReference type="GO" id="GO:0005737">
    <property type="term" value="C:cytoplasm"/>
    <property type="evidence" value="ECO:0007669"/>
    <property type="project" value="TreeGrafter"/>
</dbReference>
<keyword evidence="3" id="KW-1185">Reference proteome</keyword>
<protein>
    <submittedName>
        <fullName evidence="2">tRNA modification GTPase GTPBP3, mitochondrial</fullName>
    </submittedName>
</protein>
<dbReference type="Pfam" id="PF01926">
    <property type="entry name" value="MMR_HSR1"/>
    <property type="match status" value="1"/>
</dbReference>
<dbReference type="EMBL" id="HG806149">
    <property type="protein sequence ID" value="CDW57333.1"/>
    <property type="molecule type" value="Genomic_DNA"/>
</dbReference>
<dbReference type="STRING" id="36087.A0A077ZCQ4"/>
<dbReference type="PROSITE" id="PS51709">
    <property type="entry name" value="G_TRME"/>
    <property type="match status" value="1"/>
</dbReference>
<dbReference type="PANTHER" id="PTHR42714">
    <property type="entry name" value="TRNA MODIFICATION GTPASE GTPBP3"/>
    <property type="match status" value="1"/>
</dbReference>
<dbReference type="AlphaFoldDB" id="A0A077ZCQ4"/>
<dbReference type="SUPFAM" id="SSF52540">
    <property type="entry name" value="P-loop containing nucleoside triphosphate hydrolases"/>
    <property type="match status" value="1"/>
</dbReference>
<reference evidence="2" key="2">
    <citation type="submission" date="2014-03" db="EMBL/GenBank/DDBJ databases">
        <title>The whipworm genome and dual-species transcriptomics of an intimate host-pathogen interaction.</title>
        <authorList>
            <person name="Foth B.J."/>
            <person name="Tsai I.J."/>
            <person name="Reid A.J."/>
            <person name="Bancroft A.J."/>
            <person name="Nichol S."/>
            <person name="Tracey A."/>
            <person name="Holroyd N."/>
            <person name="Cotton J.A."/>
            <person name="Stanley E.J."/>
            <person name="Zarowiecki M."/>
            <person name="Liu J.Z."/>
            <person name="Huckvale T."/>
            <person name="Cooper P.J."/>
            <person name="Grencis R.K."/>
            <person name="Berriman M."/>
        </authorList>
    </citation>
    <scope>NUCLEOTIDE SEQUENCE [LARGE SCALE GENOMIC DNA]</scope>
</reference>
<dbReference type="InterPro" id="IPR027417">
    <property type="entry name" value="P-loop_NTPase"/>
</dbReference>
<dbReference type="CDD" id="cd04164">
    <property type="entry name" value="trmE"/>
    <property type="match status" value="1"/>
</dbReference>
<dbReference type="Gene3D" id="3.40.50.300">
    <property type="entry name" value="P-loop containing nucleotide triphosphate hydrolases"/>
    <property type="match status" value="1"/>
</dbReference>
<dbReference type="InterPro" id="IPR005225">
    <property type="entry name" value="Small_GTP-bd"/>
</dbReference>
<evidence type="ECO:0000259" key="1">
    <source>
        <dbReference type="PROSITE" id="PS51709"/>
    </source>
</evidence>
<evidence type="ECO:0000313" key="2">
    <source>
        <dbReference type="EMBL" id="CDW57333.1"/>
    </source>
</evidence>